<evidence type="ECO:0000256" key="1">
    <source>
        <dbReference type="SAM" id="Phobius"/>
    </source>
</evidence>
<dbReference type="Proteomes" id="UP000000702">
    <property type="component" value="Unassembled WGS sequence"/>
</dbReference>
<organism evidence="2 3">
    <name type="scientific">Trypanosoma congolense (strain IL3000)</name>
    <dbReference type="NCBI Taxonomy" id="1068625"/>
    <lineage>
        <taxon>Eukaryota</taxon>
        <taxon>Discoba</taxon>
        <taxon>Euglenozoa</taxon>
        <taxon>Kinetoplastea</taxon>
        <taxon>Metakinetoplastina</taxon>
        <taxon>Trypanosomatida</taxon>
        <taxon>Trypanosomatidae</taxon>
        <taxon>Trypanosoma</taxon>
        <taxon>Nannomonas</taxon>
    </lineage>
</organism>
<evidence type="ECO:0000313" key="3">
    <source>
        <dbReference type="Proteomes" id="UP000000702"/>
    </source>
</evidence>
<name>F9WC41_TRYCI</name>
<evidence type="ECO:0000313" key="2">
    <source>
        <dbReference type="EMBL" id="CCD14833.1"/>
    </source>
</evidence>
<reference evidence="3" key="1">
    <citation type="submission" date="2011-07" db="EMBL/GenBank/DDBJ databases">
        <title>Divergent evolution of antigenic variation in African trypanosomes.</title>
        <authorList>
            <person name="Jackson A.P."/>
            <person name="Berry A."/>
            <person name="Allison H.C."/>
            <person name="Burton P."/>
            <person name="Anderson J."/>
            <person name="Aslett M."/>
            <person name="Brown R."/>
            <person name="Corton N."/>
            <person name="Harris D."/>
            <person name="Hauser H."/>
            <person name="Gamble J."/>
            <person name="Gilderthorp R."/>
            <person name="McQuillan J."/>
            <person name="Quail M.A."/>
            <person name="Sanders M."/>
            <person name="Van Tonder A."/>
            <person name="Ginger M.L."/>
            <person name="Donelson J.E."/>
            <person name="Field M.C."/>
            <person name="Barry J.D."/>
            <person name="Berriman M."/>
            <person name="Hertz-Fowler C."/>
        </authorList>
    </citation>
    <scope>NUCLEOTIDE SEQUENCE [LARGE SCALE GENOMIC DNA]</scope>
    <source>
        <strain evidence="3">IL3000</strain>
    </source>
</reference>
<accession>F9WC41</accession>
<keyword evidence="3" id="KW-1185">Reference proteome</keyword>
<gene>
    <name evidence="2" type="ORF">TCIL3000_0_54110</name>
</gene>
<keyword evidence="1" id="KW-0472">Membrane</keyword>
<keyword evidence="1" id="KW-1133">Transmembrane helix</keyword>
<feature type="transmembrane region" description="Helical" evidence="1">
    <location>
        <begin position="6"/>
        <end position="26"/>
    </location>
</feature>
<comment type="caution">
    <text evidence="2">The sequence shown here is derived from an EMBL/GenBank/DDBJ whole genome shotgun (WGS) entry which is preliminary data.</text>
</comment>
<feature type="transmembrane region" description="Helical" evidence="1">
    <location>
        <begin position="33"/>
        <end position="57"/>
    </location>
</feature>
<protein>
    <submittedName>
        <fullName evidence="2">Uncharacterized protein</fullName>
    </submittedName>
</protein>
<sequence>MVYFNTSFPPAFMLLSLLLLFPYIFFPYRCDPLLFFFVCFFFFPCLFMFSLFFFHVFPFVSTCPSFVCLFSLDCLSSPDYPRCRRSTSVLGVRKHHLLHRPQRMNEKEESCSFVCFFVSSFLKKENIS</sequence>
<proteinExistence type="predicted"/>
<dbReference type="AlphaFoldDB" id="F9WC41"/>
<keyword evidence="1" id="KW-0812">Transmembrane</keyword>
<reference evidence="2 3" key="2">
    <citation type="journal article" date="2012" name="Proc. Natl. Acad. Sci. U.S.A.">
        <title>Antigenic diversity is generated by distinct evolutionary mechanisms in African trypanosome species.</title>
        <authorList>
            <person name="Jackson A.P."/>
            <person name="Berry A."/>
            <person name="Aslett M."/>
            <person name="Allison H.C."/>
            <person name="Burton P."/>
            <person name="Vavrova-Anderson J."/>
            <person name="Brown R."/>
            <person name="Browne H."/>
            <person name="Corton N."/>
            <person name="Hauser H."/>
            <person name="Gamble J."/>
            <person name="Gilderthorp R."/>
            <person name="Marcello L."/>
            <person name="McQuillan J."/>
            <person name="Otto T.D."/>
            <person name="Quail M.A."/>
            <person name="Sanders M.J."/>
            <person name="van Tonder A."/>
            <person name="Ginger M.L."/>
            <person name="Field M.C."/>
            <person name="Barry J.D."/>
            <person name="Hertz-Fowler C."/>
            <person name="Berriman M."/>
        </authorList>
    </citation>
    <scope>NUCLEOTIDE SEQUENCE [LARGE SCALE GENOMIC DNA]</scope>
    <source>
        <strain evidence="2 3">IL3000</strain>
    </source>
</reference>
<dbReference type="EMBL" id="CAEQ01001664">
    <property type="protein sequence ID" value="CCD14833.1"/>
    <property type="molecule type" value="Genomic_DNA"/>
</dbReference>